<name>A0ABT6Y7J0_9BACT</name>
<evidence type="ECO:0000256" key="4">
    <source>
        <dbReference type="ARBA" id="ARBA00022691"/>
    </source>
</evidence>
<proteinExistence type="inferred from homology"/>
<dbReference type="SUPFAM" id="SSF53335">
    <property type="entry name" value="S-adenosyl-L-methionine-dependent methyltransferases"/>
    <property type="match status" value="1"/>
</dbReference>
<dbReference type="InterPro" id="IPR050210">
    <property type="entry name" value="tRNA_Adenine-N(6)_MTase"/>
</dbReference>
<reference evidence="8 9" key="1">
    <citation type="submission" date="2023-05" db="EMBL/GenBank/DDBJ databases">
        <title>Novel species of genus Flectobacillus isolated from stream in China.</title>
        <authorList>
            <person name="Lu H."/>
        </authorList>
    </citation>
    <scope>NUCLEOTIDE SEQUENCE [LARGE SCALE GENOMIC DNA]</scope>
    <source>
        <strain evidence="8 9">KCTC 42575</strain>
    </source>
</reference>
<evidence type="ECO:0000313" key="8">
    <source>
        <dbReference type="EMBL" id="MDI9859537.1"/>
    </source>
</evidence>
<accession>A0ABT6Y7J0</accession>
<dbReference type="RefSeq" id="WP_283344459.1">
    <property type="nucleotide sequence ID" value="NZ_JASHIF010000008.1"/>
</dbReference>
<keyword evidence="5 6" id="KW-0819">tRNA processing</keyword>
<comment type="catalytic activity">
    <reaction evidence="6">
        <text>adenosine(37) in tRNA1(Val) + S-adenosyl-L-methionine = N(6)-methyladenosine(37) in tRNA1(Val) + S-adenosyl-L-homocysteine + H(+)</text>
        <dbReference type="Rhea" id="RHEA:43160"/>
        <dbReference type="Rhea" id="RHEA-COMP:10369"/>
        <dbReference type="Rhea" id="RHEA-COMP:10370"/>
        <dbReference type="ChEBI" id="CHEBI:15378"/>
        <dbReference type="ChEBI" id="CHEBI:57856"/>
        <dbReference type="ChEBI" id="CHEBI:59789"/>
        <dbReference type="ChEBI" id="CHEBI:74411"/>
        <dbReference type="ChEBI" id="CHEBI:74449"/>
        <dbReference type="EC" id="2.1.1.223"/>
    </reaction>
</comment>
<dbReference type="GO" id="GO:0008168">
    <property type="term" value="F:methyltransferase activity"/>
    <property type="evidence" value="ECO:0007669"/>
    <property type="project" value="UniProtKB-KW"/>
</dbReference>
<gene>
    <name evidence="8" type="ORF">QM524_09970</name>
</gene>
<dbReference type="CDD" id="cd02440">
    <property type="entry name" value="AdoMet_MTases"/>
    <property type="match status" value="1"/>
</dbReference>
<dbReference type="PANTHER" id="PTHR47739">
    <property type="entry name" value="TRNA1(VAL) (ADENINE(37)-N6)-METHYLTRANSFERASE"/>
    <property type="match status" value="1"/>
</dbReference>
<dbReference type="HAMAP" id="MF_01872">
    <property type="entry name" value="tRNA_methyltr_YfiC"/>
    <property type="match status" value="1"/>
</dbReference>
<comment type="caution">
    <text evidence="8">The sequence shown here is derived from an EMBL/GenBank/DDBJ whole genome shotgun (WGS) entry which is preliminary data.</text>
</comment>
<keyword evidence="4 6" id="KW-0949">S-adenosyl-L-methionine</keyword>
<dbReference type="Proteomes" id="UP001236507">
    <property type="component" value="Unassembled WGS sequence"/>
</dbReference>
<comment type="function">
    <text evidence="6">Specifically methylates the adenine in position 37 of tRNA(1)(Val) (anticodon cmo5UAC).</text>
</comment>
<keyword evidence="3 6" id="KW-0808">Transferase</keyword>
<evidence type="ECO:0000259" key="7">
    <source>
        <dbReference type="Pfam" id="PF05175"/>
    </source>
</evidence>
<evidence type="ECO:0000256" key="2">
    <source>
        <dbReference type="ARBA" id="ARBA00022603"/>
    </source>
</evidence>
<comment type="similarity">
    <text evidence="6">Belongs to the methyltransferase superfamily. tRNA (adenine-N(6)-)-methyltransferase family.</text>
</comment>
<dbReference type="EC" id="2.1.1.223" evidence="6"/>
<dbReference type="PANTHER" id="PTHR47739:SF1">
    <property type="entry name" value="TRNA1(VAL) (ADENINE(37)-N6)-METHYLTRANSFERASE"/>
    <property type="match status" value="1"/>
</dbReference>
<dbReference type="InterPro" id="IPR022882">
    <property type="entry name" value="tRNA_adenine-N6_MeTrfase"/>
</dbReference>
<protein>
    <recommendedName>
        <fullName evidence="6">tRNA1(Val) (adenine(37)-N6)-methyltransferase</fullName>
        <ecNumber evidence="6">2.1.1.223</ecNumber>
    </recommendedName>
    <alternativeName>
        <fullName evidence="6">tRNA m6A37 methyltransferase</fullName>
    </alternativeName>
</protein>
<dbReference type="EMBL" id="JASHIF010000008">
    <property type="protein sequence ID" value="MDI9859537.1"/>
    <property type="molecule type" value="Genomic_DNA"/>
</dbReference>
<dbReference type="Gene3D" id="3.40.50.150">
    <property type="entry name" value="Vaccinia Virus protein VP39"/>
    <property type="match status" value="1"/>
</dbReference>
<evidence type="ECO:0000256" key="5">
    <source>
        <dbReference type="ARBA" id="ARBA00022694"/>
    </source>
</evidence>
<sequence length="230" mass="26016">MFQFKQFTIHQDQCAMKVSTDACILGAWVDVAQAENILDIGAGTGLLSLMMAQRSTARIDAVELDTPAFEQAKGNIAESNWGDRVEVFLGKIQDFSSDKKYDYIVSNPPFYQNHLKSEKVQKNQAHHTETLSFEELLDSVLRLRTTSGKFAVLLPAYEAKVLEDLAVSKGFFPQKKLIVRHREGAKILRVIVEYGSEPVILEDTELLIKDAQEQYTGQFSALLKEYYLIF</sequence>
<dbReference type="InterPro" id="IPR007848">
    <property type="entry name" value="Small_mtfrase_dom"/>
</dbReference>
<comment type="subcellular location">
    <subcellularLocation>
        <location evidence="6">Cytoplasm</location>
    </subcellularLocation>
</comment>
<evidence type="ECO:0000256" key="6">
    <source>
        <dbReference type="HAMAP-Rule" id="MF_01872"/>
    </source>
</evidence>
<dbReference type="InterPro" id="IPR029063">
    <property type="entry name" value="SAM-dependent_MTases_sf"/>
</dbReference>
<dbReference type="GO" id="GO:0032259">
    <property type="term" value="P:methylation"/>
    <property type="evidence" value="ECO:0007669"/>
    <property type="project" value="UniProtKB-KW"/>
</dbReference>
<dbReference type="PROSITE" id="PS00092">
    <property type="entry name" value="N6_MTASE"/>
    <property type="match status" value="1"/>
</dbReference>
<keyword evidence="1 6" id="KW-0963">Cytoplasm</keyword>
<dbReference type="Pfam" id="PF05175">
    <property type="entry name" value="MTS"/>
    <property type="match status" value="1"/>
</dbReference>
<keyword evidence="2 6" id="KW-0489">Methyltransferase</keyword>
<dbReference type="PROSITE" id="PS01131">
    <property type="entry name" value="RRNA_A_DIMETH"/>
    <property type="match status" value="1"/>
</dbReference>
<evidence type="ECO:0000256" key="3">
    <source>
        <dbReference type="ARBA" id="ARBA00022679"/>
    </source>
</evidence>
<dbReference type="InterPro" id="IPR020596">
    <property type="entry name" value="rRNA_Ade_Mease_Trfase_CS"/>
</dbReference>
<keyword evidence="9" id="KW-1185">Reference proteome</keyword>
<dbReference type="InterPro" id="IPR002052">
    <property type="entry name" value="DNA_methylase_N6_adenine_CS"/>
</dbReference>
<feature type="domain" description="Methyltransferase small" evidence="7">
    <location>
        <begin position="29"/>
        <end position="122"/>
    </location>
</feature>
<organism evidence="8 9">
    <name type="scientific">Flectobacillus roseus</name>
    <dbReference type="NCBI Taxonomy" id="502259"/>
    <lineage>
        <taxon>Bacteria</taxon>
        <taxon>Pseudomonadati</taxon>
        <taxon>Bacteroidota</taxon>
        <taxon>Cytophagia</taxon>
        <taxon>Cytophagales</taxon>
        <taxon>Flectobacillaceae</taxon>
        <taxon>Flectobacillus</taxon>
    </lineage>
</organism>
<evidence type="ECO:0000313" key="9">
    <source>
        <dbReference type="Proteomes" id="UP001236507"/>
    </source>
</evidence>
<evidence type="ECO:0000256" key="1">
    <source>
        <dbReference type="ARBA" id="ARBA00022490"/>
    </source>
</evidence>